<evidence type="ECO:0000256" key="4">
    <source>
        <dbReference type="ARBA" id="ARBA00016084"/>
    </source>
</evidence>
<feature type="transmembrane region" description="Helical" evidence="14">
    <location>
        <begin position="457"/>
        <end position="475"/>
    </location>
</feature>
<gene>
    <name evidence="15" type="ORF">GCM10007315_20050</name>
</gene>
<dbReference type="AlphaFoldDB" id="A0A918TNV5"/>
<dbReference type="InterPro" id="IPR004299">
    <property type="entry name" value="MBOAT_fam"/>
</dbReference>
<keyword evidence="11 13" id="KW-0012">Acyltransferase</keyword>
<proteinExistence type="inferred from homology"/>
<feature type="transmembrane region" description="Helical" evidence="14">
    <location>
        <begin position="353"/>
        <end position="375"/>
    </location>
</feature>
<keyword evidence="5 13" id="KW-1003">Cell membrane</keyword>
<keyword evidence="8" id="KW-0016">Alginate biosynthesis</keyword>
<keyword evidence="10 13" id="KW-0472">Membrane</keyword>
<keyword evidence="6 13" id="KW-0808">Transferase</keyword>
<comment type="similarity">
    <text evidence="3 13">Belongs to the membrane-bound acyltransferase family.</text>
</comment>
<feature type="transmembrane region" description="Helical" evidence="14">
    <location>
        <begin position="76"/>
        <end position="95"/>
    </location>
</feature>
<evidence type="ECO:0000256" key="5">
    <source>
        <dbReference type="ARBA" id="ARBA00022475"/>
    </source>
</evidence>
<dbReference type="PANTHER" id="PTHR13285">
    <property type="entry name" value="ACYLTRANSFERASE"/>
    <property type="match status" value="1"/>
</dbReference>
<dbReference type="RefSeq" id="WP_189411516.1">
    <property type="nucleotide sequence ID" value="NZ_BMYJ01000005.1"/>
</dbReference>
<comment type="subcellular location">
    <subcellularLocation>
        <location evidence="1">Cell membrane</location>
        <topology evidence="1">Multi-pass membrane protein</topology>
    </subcellularLocation>
</comment>
<dbReference type="PIRSF" id="PIRSF016636">
    <property type="entry name" value="AlgI_DltB"/>
    <property type="match status" value="1"/>
</dbReference>
<evidence type="ECO:0000256" key="7">
    <source>
        <dbReference type="ARBA" id="ARBA00022692"/>
    </source>
</evidence>
<dbReference type="PANTHER" id="PTHR13285:SF23">
    <property type="entry name" value="TEICHOIC ACID D-ALANYLTRANSFERASE"/>
    <property type="match status" value="1"/>
</dbReference>
<comment type="pathway">
    <text evidence="2">Glycan biosynthesis; alginate biosynthesis.</text>
</comment>
<dbReference type="PIRSF" id="PIRSF500217">
    <property type="entry name" value="AlgI"/>
    <property type="match status" value="1"/>
</dbReference>
<evidence type="ECO:0000256" key="3">
    <source>
        <dbReference type="ARBA" id="ARBA00010323"/>
    </source>
</evidence>
<dbReference type="InterPro" id="IPR051085">
    <property type="entry name" value="MB_O-acyltransferase"/>
</dbReference>
<evidence type="ECO:0000256" key="11">
    <source>
        <dbReference type="ARBA" id="ARBA00023315"/>
    </source>
</evidence>
<reference evidence="15" key="1">
    <citation type="journal article" date="2014" name="Int. J. Syst. Evol. Microbiol.">
        <title>Complete genome sequence of Corynebacterium casei LMG S-19264T (=DSM 44701T), isolated from a smear-ripened cheese.</title>
        <authorList>
            <consortium name="US DOE Joint Genome Institute (JGI-PGF)"/>
            <person name="Walter F."/>
            <person name="Albersmeier A."/>
            <person name="Kalinowski J."/>
            <person name="Ruckert C."/>
        </authorList>
    </citation>
    <scope>NUCLEOTIDE SEQUENCE</scope>
    <source>
        <strain evidence="15">KCTC 23310</strain>
    </source>
</reference>
<feature type="transmembrane region" description="Helical" evidence="14">
    <location>
        <begin position="43"/>
        <end position="64"/>
    </location>
</feature>
<accession>A0A918TNV5</accession>
<evidence type="ECO:0000256" key="14">
    <source>
        <dbReference type="SAM" id="Phobius"/>
    </source>
</evidence>
<dbReference type="Proteomes" id="UP000638981">
    <property type="component" value="Unassembled WGS sequence"/>
</dbReference>
<evidence type="ECO:0000256" key="13">
    <source>
        <dbReference type="PIRNR" id="PIRNR016636"/>
    </source>
</evidence>
<evidence type="ECO:0000313" key="16">
    <source>
        <dbReference type="Proteomes" id="UP000638981"/>
    </source>
</evidence>
<dbReference type="Pfam" id="PF03062">
    <property type="entry name" value="MBOAT"/>
    <property type="match status" value="1"/>
</dbReference>
<evidence type="ECO:0000256" key="9">
    <source>
        <dbReference type="ARBA" id="ARBA00022989"/>
    </source>
</evidence>
<dbReference type="EMBL" id="BMYJ01000005">
    <property type="protein sequence ID" value="GHC56669.1"/>
    <property type="molecule type" value="Genomic_DNA"/>
</dbReference>
<dbReference type="GO" id="GO:0042121">
    <property type="term" value="P:alginic acid biosynthetic process"/>
    <property type="evidence" value="ECO:0007669"/>
    <property type="project" value="UniProtKB-KW"/>
</dbReference>
<evidence type="ECO:0000313" key="15">
    <source>
        <dbReference type="EMBL" id="GHC56669.1"/>
    </source>
</evidence>
<sequence>MVFSSETFLFLFLPLFLAVYYLTPARARSLTILAGSYVFYGWWRVDFLGLLVLTTFWTYGFGLAIERARSELARNWVTAIGLIGNLSVLGVFKYLNFFIDSLAALAGTDAAGLGVHWRLILPIGVSFYVFQSISYLIDVRRGDVKATTSFFDFAAFIALFPQLVAGPILRFKDLADQFQDRQHSPQLFADGLARFTIGLAKKVLIADALAPLADLAFATPDPSAPLAWAGALAYMLQLYFDFSGYSDMAIGLGMMMGFRFMENFDAPYISRSITEFWRRWHISLSVWLRDYLYVPLGGNRKGPARTYVNLVLVMLLGGLWHGANWTFVLWGAWHGGWLAAERATGLARQGGLAAHLRTLLIVLLGWIMFRAASVGQAMDVYAGLFGLNGLQLAPEIAVHISHESLILILVAGAIALAEPRLRDWARLHYFPTSTESLGATLDIGPQHRPHLTGATSLVPSLFVTAVAVLCVMRLAEQSFSPFLYFQF</sequence>
<feature type="transmembrane region" description="Helical" evidence="14">
    <location>
        <begin position="310"/>
        <end position="333"/>
    </location>
</feature>
<evidence type="ECO:0000256" key="6">
    <source>
        <dbReference type="ARBA" id="ARBA00022679"/>
    </source>
</evidence>
<dbReference type="InterPro" id="IPR028362">
    <property type="entry name" value="AlgI"/>
</dbReference>
<feature type="transmembrane region" description="Helical" evidence="14">
    <location>
        <begin position="115"/>
        <end position="137"/>
    </location>
</feature>
<keyword evidence="7 14" id="KW-0812">Transmembrane</keyword>
<name>A0A918TNV5_9RHOB</name>
<comment type="caution">
    <text evidence="15">The sequence shown here is derived from an EMBL/GenBank/DDBJ whole genome shotgun (WGS) entry which is preliminary data.</text>
</comment>
<dbReference type="GO" id="GO:0005886">
    <property type="term" value="C:plasma membrane"/>
    <property type="evidence" value="ECO:0007669"/>
    <property type="project" value="UniProtKB-SubCell"/>
</dbReference>
<dbReference type="GO" id="GO:0016746">
    <property type="term" value="F:acyltransferase activity"/>
    <property type="evidence" value="ECO:0007669"/>
    <property type="project" value="UniProtKB-KW"/>
</dbReference>
<protein>
    <recommendedName>
        <fullName evidence="4">Probable alginate O-acetylase AlgI</fullName>
    </recommendedName>
    <alternativeName>
        <fullName evidence="12">Alginate biosynthesis protein AlgI</fullName>
    </alternativeName>
</protein>
<evidence type="ECO:0000256" key="2">
    <source>
        <dbReference type="ARBA" id="ARBA00005182"/>
    </source>
</evidence>
<keyword evidence="16" id="KW-1185">Reference proteome</keyword>
<feature type="transmembrane region" description="Helical" evidence="14">
    <location>
        <begin position="149"/>
        <end position="169"/>
    </location>
</feature>
<reference evidence="15" key="2">
    <citation type="submission" date="2020-09" db="EMBL/GenBank/DDBJ databases">
        <authorList>
            <person name="Sun Q."/>
            <person name="Kim S."/>
        </authorList>
    </citation>
    <scope>NUCLEOTIDE SEQUENCE</scope>
    <source>
        <strain evidence="15">KCTC 23310</strain>
    </source>
</reference>
<evidence type="ECO:0000256" key="1">
    <source>
        <dbReference type="ARBA" id="ARBA00004651"/>
    </source>
</evidence>
<evidence type="ECO:0000256" key="12">
    <source>
        <dbReference type="ARBA" id="ARBA00031030"/>
    </source>
</evidence>
<keyword evidence="9 14" id="KW-1133">Transmembrane helix</keyword>
<evidence type="ECO:0000256" key="8">
    <source>
        <dbReference type="ARBA" id="ARBA00022841"/>
    </source>
</evidence>
<evidence type="ECO:0000256" key="10">
    <source>
        <dbReference type="ARBA" id="ARBA00023136"/>
    </source>
</evidence>
<dbReference type="InterPro" id="IPR024194">
    <property type="entry name" value="Ac/AlaTfrase_AlgI/DltB"/>
</dbReference>
<organism evidence="15 16">
    <name type="scientific">Neogemmobacter tilapiae</name>
    <dbReference type="NCBI Taxonomy" id="875041"/>
    <lineage>
        <taxon>Bacteria</taxon>
        <taxon>Pseudomonadati</taxon>
        <taxon>Pseudomonadota</taxon>
        <taxon>Alphaproteobacteria</taxon>
        <taxon>Rhodobacterales</taxon>
        <taxon>Paracoccaceae</taxon>
        <taxon>Neogemmobacter</taxon>
    </lineage>
</organism>